<dbReference type="GeneID" id="66854495"/>
<feature type="region of interest" description="Disordered" evidence="1">
    <location>
        <begin position="73"/>
        <end position="92"/>
    </location>
</feature>
<reference evidence="3 4" key="1">
    <citation type="submission" date="2022-03" db="EMBL/GenBank/DDBJ databases">
        <title>Complete genome of Streptomyces rimosus ssp. rimosus R7 (=ATCC 10970).</title>
        <authorList>
            <person name="Beganovic S."/>
            <person name="Ruckert C."/>
            <person name="Busche T."/>
            <person name="Kalinowski J."/>
            <person name="Wittmann C."/>
        </authorList>
    </citation>
    <scope>NUCLEOTIDE SEQUENCE [LARGE SCALE GENOMIC DNA]</scope>
    <source>
        <strain evidence="3 4">R7</strain>
    </source>
</reference>
<gene>
    <name evidence="3" type="ORF">SRIMR7_29905</name>
</gene>
<evidence type="ECO:0000256" key="2">
    <source>
        <dbReference type="SAM" id="Phobius"/>
    </source>
</evidence>
<proteinExistence type="predicted"/>
<protein>
    <recommendedName>
        <fullName evidence="5">DNA-directed RNA polymerase specialized sigma24 family protein</fullName>
    </recommendedName>
</protein>
<keyword evidence="4" id="KW-1185">Reference proteome</keyword>
<evidence type="ECO:0000256" key="1">
    <source>
        <dbReference type="SAM" id="MobiDB-lite"/>
    </source>
</evidence>
<accession>A0ABY3Z8C2</accession>
<keyword evidence="2" id="KW-0472">Membrane</keyword>
<dbReference type="RefSeq" id="WP_003982814.1">
    <property type="nucleotide sequence ID" value="NZ_CP043497.1"/>
</dbReference>
<organism evidence="3 4">
    <name type="scientific">Streptomyces rimosus subsp. rimosus</name>
    <dbReference type="NCBI Taxonomy" id="132474"/>
    <lineage>
        <taxon>Bacteria</taxon>
        <taxon>Bacillati</taxon>
        <taxon>Actinomycetota</taxon>
        <taxon>Actinomycetes</taxon>
        <taxon>Kitasatosporales</taxon>
        <taxon>Streptomycetaceae</taxon>
        <taxon>Streptomyces</taxon>
    </lineage>
</organism>
<name>A0ABY3Z8C2_STRRM</name>
<feature type="transmembrane region" description="Helical" evidence="2">
    <location>
        <begin position="241"/>
        <end position="263"/>
    </location>
</feature>
<dbReference type="EMBL" id="CP094298">
    <property type="protein sequence ID" value="UNZ06373.1"/>
    <property type="molecule type" value="Genomic_DNA"/>
</dbReference>
<evidence type="ECO:0008006" key="5">
    <source>
        <dbReference type="Google" id="ProtNLM"/>
    </source>
</evidence>
<feature type="region of interest" description="Disordered" evidence="1">
    <location>
        <begin position="438"/>
        <end position="460"/>
    </location>
</feature>
<feature type="region of interest" description="Disordered" evidence="1">
    <location>
        <begin position="1"/>
        <end position="22"/>
    </location>
</feature>
<sequence>MEQQQATAPRPDGSGAGDGPDVFVGVDQAEAALVEHYPRLTRLAYLVLPPSLGRNRRVLTAHAIVQRALPRQDSRSPLPVLPSQRRSGRPAADPGYAFVRLRMLRSALAAERPRLRLPLVRREVSVPSLPPLLPRVWGLRLFPRAGGADELALDRTLSALSGPARAAYVLRALEGLGDADVCAILEEAGAQDAPGALAAAADTPLPAGSRDRSLLESAEFDPCSLQARPTDLMRRRQRTRAVPAAGAAVLVCGALLGLPGGGWGPDGAAAPPYAQNPAAQAALDPAKVTRAPAGAWQDATRRGLAAWPARGDRTHDSALLRRALAVWARPGPDVQVSATPGTAKGPAAGPPQLLYAGVVDRSAVVLLYDGLRVVRYVEAADGTGEGSEDGPGAALDLARTDNSDDASAPALVLNRADSNVRYLTAPWIDRADLTDLRKPADAPQPLHLDDGTTGPVPSPAQATGCTAWQALRMDGHLYTDLGELLPARLTYGAPDRPGDPSGPQARAAWARTACHLGGLRGQGVRSVNSWEFARGPLPAGGGTAAWLCTRAETWRGPGSRTFAQIQTPTKPGRPDAPGTVVARSEGGPGCGPREPWALAGVLWKAQGGQWWLVAAGSGQLTEITARGGVTGRAAGPLLTVPAAAGAQAELSARLPSGARVSGLK</sequence>
<keyword evidence="2" id="KW-1133">Transmembrane helix</keyword>
<evidence type="ECO:0000313" key="4">
    <source>
        <dbReference type="Proteomes" id="UP000829494"/>
    </source>
</evidence>
<evidence type="ECO:0000313" key="3">
    <source>
        <dbReference type="EMBL" id="UNZ06373.1"/>
    </source>
</evidence>
<keyword evidence="2" id="KW-0812">Transmembrane</keyword>
<dbReference type="Proteomes" id="UP000829494">
    <property type="component" value="Chromosome"/>
</dbReference>